<dbReference type="EMBL" id="OCNH01000001">
    <property type="protein sequence ID" value="SOD81502.1"/>
    <property type="molecule type" value="Genomic_DNA"/>
</dbReference>
<dbReference type="Pfam" id="PF03929">
    <property type="entry name" value="PepSY_TM"/>
    <property type="match status" value="1"/>
</dbReference>
<evidence type="ECO:0000256" key="1">
    <source>
        <dbReference type="SAM" id="Phobius"/>
    </source>
</evidence>
<feature type="transmembrane region" description="Helical" evidence="1">
    <location>
        <begin position="20"/>
        <end position="41"/>
    </location>
</feature>
<organism evidence="2 3">
    <name type="scientific">Spirosoma fluviale</name>
    <dbReference type="NCBI Taxonomy" id="1597977"/>
    <lineage>
        <taxon>Bacteria</taxon>
        <taxon>Pseudomonadati</taxon>
        <taxon>Bacteroidota</taxon>
        <taxon>Cytophagia</taxon>
        <taxon>Cytophagales</taxon>
        <taxon>Cytophagaceae</taxon>
        <taxon>Spirosoma</taxon>
    </lineage>
</organism>
<reference evidence="3" key="1">
    <citation type="submission" date="2017-09" db="EMBL/GenBank/DDBJ databases">
        <authorList>
            <person name="Varghese N."/>
            <person name="Submissions S."/>
        </authorList>
    </citation>
    <scope>NUCLEOTIDE SEQUENCE [LARGE SCALE GENOMIC DNA]</scope>
    <source>
        <strain evidence="3">DSM 29961</strain>
    </source>
</reference>
<keyword evidence="1" id="KW-0812">Transmembrane</keyword>
<keyword evidence="3" id="KW-1185">Reference proteome</keyword>
<dbReference type="AlphaFoldDB" id="A0A286FE67"/>
<name>A0A286FE67_9BACT</name>
<protein>
    <submittedName>
        <fullName evidence="2">PepSY-associated TM region</fullName>
    </submittedName>
</protein>
<evidence type="ECO:0000313" key="2">
    <source>
        <dbReference type="EMBL" id="SOD81502.1"/>
    </source>
</evidence>
<dbReference type="OrthoDB" id="271465at2"/>
<accession>A0A286FE67</accession>
<dbReference type="InterPro" id="IPR005625">
    <property type="entry name" value="PepSY-ass_TM"/>
</dbReference>
<proteinExistence type="predicted"/>
<evidence type="ECO:0000313" key="3">
    <source>
        <dbReference type="Proteomes" id="UP000219452"/>
    </source>
</evidence>
<sequence length="198" mass="22650">MNDNKASVRRLRLYRKVHSILGGSLFIFFILISVTGLLLGWKKHSGGYLLAKSYQGVSTDSKSWLPIDSLKQIAFQTLRDSVSGDLSTSLDRIDIRPKKGMVKFVFADHYWGIQLDCKTGQVLHIERRRSDFVEHLHDGSYWDSLLQLGDEPAKLLYTTITAVALLLFSITGFYLYYGPKRIRQQKQGKQTVNSNFMK</sequence>
<dbReference type="Proteomes" id="UP000219452">
    <property type="component" value="Unassembled WGS sequence"/>
</dbReference>
<keyword evidence="1" id="KW-1133">Transmembrane helix</keyword>
<feature type="transmembrane region" description="Helical" evidence="1">
    <location>
        <begin position="155"/>
        <end position="177"/>
    </location>
</feature>
<gene>
    <name evidence="2" type="ORF">SAMN06269250_1814</name>
</gene>
<dbReference type="RefSeq" id="WP_097125417.1">
    <property type="nucleotide sequence ID" value="NZ_OCNH01000001.1"/>
</dbReference>
<keyword evidence="1" id="KW-0472">Membrane</keyword>